<keyword evidence="2" id="KW-1185">Reference proteome</keyword>
<gene>
    <name evidence="1" type="ORF">MsAm2_16370</name>
</gene>
<name>A0AA96V7X1_9EURY</name>
<reference evidence="1 2" key="1">
    <citation type="submission" date="2023-07" db="EMBL/GenBank/DDBJ databases">
        <title>Closed genome sequence of Methanosarcinaceae archaeon Am2.</title>
        <authorList>
            <person name="Poehlein A."/>
            <person name="Protasov E."/>
            <person name="Platt K."/>
            <person name="Reeh H."/>
            <person name="Daniel R."/>
            <person name="Brune A."/>
        </authorList>
    </citation>
    <scope>NUCLEOTIDE SEQUENCE [LARGE SCALE GENOMIC DNA]</scope>
    <source>
        <strain evidence="1 2">Am2</strain>
    </source>
</reference>
<dbReference type="Proteomes" id="UP001304970">
    <property type="component" value="Chromosome"/>
</dbReference>
<sequence>MPKYKILGGKHFGTKFTNPKRKSSDELLIYEQIDDLIIDIKNLNGKEIAYTTTGEIVVSEDILNLFKENNLTGYQIRTVKNFRKNYASKKRYFQIMTDSLMPSVSPATIIKSKSGLLSYKNLVEKSLYYNKNEVFNLPDFNKSLEYFGSTDGKPYFIQKLWIISANVHKILINSAKQKESDFISTFLVEDAEKKCNRGY</sequence>
<dbReference type="RefSeq" id="WP_338097780.1">
    <property type="nucleotide sequence ID" value="NZ_CP131061.1"/>
</dbReference>
<evidence type="ECO:0000313" key="1">
    <source>
        <dbReference type="EMBL" id="WNY27823.1"/>
    </source>
</evidence>
<evidence type="ECO:0000313" key="2">
    <source>
        <dbReference type="Proteomes" id="UP001304970"/>
    </source>
</evidence>
<proteinExistence type="predicted"/>
<accession>A0AA96V7X1</accession>
<dbReference type="EMBL" id="CP131061">
    <property type="protein sequence ID" value="WNY27823.1"/>
    <property type="molecule type" value="Genomic_DNA"/>
</dbReference>
<dbReference type="AlphaFoldDB" id="A0AA96V7X1"/>
<protein>
    <submittedName>
        <fullName evidence="1">Uncharacterized protein</fullName>
    </submittedName>
</protein>
<organism evidence="1 2">
    <name type="scientific">Methanolapillus ohkumae</name>
    <dbReference type="NCBI Taxonomy" id="3028298"/>
    <lineage>
        <taxon>Archaea</taxon>
        <taxon>Methanobacteriati</taxon>
        <taxon>Methanobacteriota</taxon>
        <taxon>Stenosarchaea group</taxon>
        <taxon>Methanomicrobia</taxon>
        <taxon>Methanosarcinales</taxon>
        <taxon>Methanosarcinaceae</taxon>
        <taxon>Methanolapillus</taxon>
    </lineage>
</organism>
<dbReference type="GeneID" id="89229061"/>